<name>A0A1X0VCG9_LEUPS</name>
<proteinExistence type="predicted"/>
<dbReference type="STRING" id="33968.BMS77_07715"/>
<reference evidence="1 2" key="1">
    <citation type="journal article" date="2017" name="Front. Microbiol.">
        <title>Genomic Characterization of Dairy Associated Leuconostoc Species and Diversity of Leuconostocs in Undefined Mixed Mesophilic Starter Cultures.</title>
        <authorList>
            <person name="Frantzen C.A."/>
            <person name="Kot W."/>
            <person name="Pedersen T.B."/>
            <person name="Ardo Y.M."/>
            <person name="Broadbent J.R."/>
            <person name="Neve H."/>
            <person name="Hansen L.H."/>
            <person name="Dal Bello F."/>
            <person name="Ostlie H.M."/>
            <person name="Kleppen H.P."/>
            <person name="Vogensen F.K."/>
            <person name="Holo H."/>
        </authorList>
    </citation>
    <scope>NUCLEOTIDE SEQUENCE [LARGE SCALE GENOMIC DNA]</scope>
    <source>
        <strain evidence="1 2">LMGCF08</strain>
    </source>
</reference>
<sequence length="114" mass="13126">MNIRIIRMETYLQNPAMVLIPSGAIQAVELVYEAKSYDEDDLTANVWSGLEDELSELGLYYPVNNIWVHHQHLNEKFDRLTIGYVADNNITVTNKILVNHIHGSIDGDERPDWM</sequence>
<gene>
    <name evidence="1" type="ORF">BMR96_07180</name>
</gene>
<accession>A0A1X0VCG9</accession>
<evidence type="ECO:0000313" key="2">
    <source>
        <dbReference type="Proteomes" id="UP000192288"/>
    </source>
</evidence>
<comment type="caution">
    <text evidence="1">The sequence shown here is derived from an EMBL/GenBank/DDBJ whole genome shotgun (WGS) entry which is preliminary data.</text>
</comment>
<dbReference type="eggNOG" id="ENOG5031X9W">
    <property type="taxonomic scope" value="Bacteria"/>
</dbReference>
<dbReference type="RefSeq" id="WP_080519438.1">
    <property type="nucleotide sequence ID" value="NZ_MPLS01000025.1"/>
</dbReference>
<evidence type="ECO:0000313" key="1">
    <source>
        <dbReference type="EMBL" id="ORI97442.1"/>
    </source>
</evidence>
<dbReference type="AlphaFoldDB" id="A0A1X0VCG9"/>
<protein>
    <submittedName>
        <fullName evidence="1">Uncharacterized protein</fullName>
    </submittedName>
</protein>
<dbReference type="Proteomes" id="UP000192288">
    <property type="component" value="Unassembled WGS sequence"/>
</dbReference>
<organism evidence="1 2">
    <name type="scientific">Leuconostoc pseudomesenteroides</name>
    <dbReference type="NCBI Taxonomy" id="33968"/>
    <lineage>
        <taxon>Bacteria</taxon>
        <taxon>Bacillati</taxon>
        <taxon>Bacillota</taxon>
        <taxon>Bacilli</taxon>
        <taxon>Lactobacillales</taxon>
        <taxon>Lactobacillaceae</taxon>
        <taxon>Leuconostoc</taxon>
    </lineage>
</organism>
<dbReference type="EMBL" id="MPLS01000025">
    <property type="protein sequence ID" value="ORI97442.1"/>
    <property type="molecule type" value="Genomic_DNA"/>
</dbReference>